<evidence type="ECO:0000256" key="1">
    <source>
        <dbReference type="ARBA" id="ARBA00022546"/>
    </source>
</evidence>
<dbReference type="PANTHER" id="PTHR46780">
    <property type="entry name" value="PROTEIN EVA-1"/>
    <property type="match status" value="1"/>
</dbReference>
<keyword evidence="2" id="KW-0430">Lectin</keyword>
<dbReference type="GO" id="GO:0030246">
    <property type="term" value="F:carbohydrate binding"/>
    <property type="evidence" value="ECO:0007669"/>
    <property type="project" value="UniProtKB-KW"/>
</dbReference>
<dbReference type="InterPro" id="IPR000922">
    <property type="entry name" value="Lectin_gal-bd_dom"/>
</dbReference>
<dbReference type="InterPro" id="IPR043159">
    <property type="entry name" value="Lectin_gal-bd_sf"/>
</dbReference>
<dbReference type="Ensembl" id="ENSDLAT00005060769.2">
    <property type="protein sequence ID" value="ENSDLAP00005057291.2"/>
    <property type="gene ID" value="ENSDLAG00005024292.2"/>
</dbReference>
<evidence type="ECO:0000313" key="6">
    <source>
        <dbReference type="Proteomes" id="UP000694389"/>
    </source>
</evidence>
<keyword evidence="1" id="KW-0348">Hemagglutinin</keyword>
<reference evidence="5" key="1">
    <citation type="submission" date="2025-08" db="UniProtKB">
        <authorList>
            <consortium name="Ensembl"/>
        </authorList>
    </citation>
    <scope>IDENTIFICATION</scope>
</reference>
<evidence type="ECO:0000259" key="4">
    <source>
        <dbReference type="PROSITE" id="PS50228"/>
    </source>
</evidence>
<evidence type="ECO:0000256" key="2">
    <source>
        <dbReference type="ARBA" id="ARBA00022734"/>
    </source>
</evidence>
<dbReference type="FunFam" id="2.60.120.740:FF:000003">
    <property type="entry name" value="Protein eva-1 homolog C"/>
    <property type="match status" value="1"/>
</dbReference>
<evidence type="ECO:0000256" key="3">
    <source>
        <dbReference type="ARBA" id="ARBA00022737"/>
    </source>
</evidence>
<dbReference type="GeneTree" id="ENSGT00940000154285"/>
<protein>
    <recommendedName>
        <fullName evidence="4">SUEL-type lectin domain-containing protein</fullName>
    </recommendedName>
</protein>
<organism evidence="5 6">
    <name type="scientific">Dicentrarchus labrax</name>
    <name type="common">European seabass</name>
    <name type="synonym">Morone labrax</name>
    <dbReference type="NCBI Taxonomy" id="13489"/>
    <lineage>
        <taxon>Eukaryota</taxon>
        <taxon>Metazoa</taxon>
        <taxon>Chordata</taxon>
        <taxon>Craniata</taxon>
        <taxon>Vertebrata</taxon>
        <taxon>Euteleostomi</taxon>
        <taxon>Actinopterygii</taxon>
        <taxon>Neopterygii</taxon>
        <taxon>Teleostei</taxon>
        <taxon>Neoteleostei</taxon>
        <taxon>Acanthomorphata</taxon>
        <taxon>Eupercaria</taxon>
        <taxon>Moronidae</taxon>
        <taxon>Dicentrarchus</taxon>
    </lineage>
</organism>
<dbReference type="AlphaFoldDB" id="A0A8C4IJY5"/>
<reference evidence="5" key="2">
    <citation type="submission" date="2025-09" db="UniProtKB">
        <authorList>
            <consortium name="Ensembl"/>
        </authorList>
    </citation>
    <scope>IDENTIFICATION</scope>
</reference>
<dbReference type="Pfam" id="PF02140">
    <property type="entry name" value="SUEL_Lectin"/>
    <property type="match status" value="3"/>
</dbReference>
<feature type="domain" description="SUEL-type lectin" evidence="4">
    <location>
        <begin position="108"/>
        <end position="187"/>
    </location>
</feature>
<dbReference type="Gene3D" id="2.60.120.740">
    <property type="match status" value="3"/>
</dbReference>
<keyword evidence="6" id="KW-1185">Reference proteome</keyword>
<proteinExistence type="predicted"/>
<dbReference type="PROSITE" id="PS50228">
    <property type="entry name" value="SUEL_LECTIN"/>
    <property type="match status" value="3"/>
</dbReference>
<feature type="domain" description="SUEL-type lectin" evidence="4">
    <location>
        <begin position="192"/>
        <end position="280"/>
    </location>
</feature>
<keyword evidence="3" id="KW-0677">Repeat</keyword>
<sequence>MSTERVVTCSPGSHNVHRLSCASGVISVQTALYGRADTETCSDGRPPQQLANTKCSQPGTVDVLRKSCDGKKVCEINTKTIMTSDPCYGIYKYLETTYTCGPAIRSVTCEISSSILKCDEGQVIFVYGADYGRRDSTTCSYGRHILHLLCIHSCNGKNSCLVSASNSVFGDPCYGTYKYLEVTYRCQFHTVACEGSVARLKCEGQVISVYSAIYGRSDRTTCASERPQSQIHNASCSSSSDNVARSCNGKSSCSVSASNSVFGDPCFGTYKYLEVAYACHGE</sequence>
<dbReference type="CDD" id="cd22833">
    <property type="entry name" value="Gal_Rha_Lectin_CSL1-2_RBL_SML_rpt1"/>
    <property type="match status" value="1"/>
</dbReference>
<accession>A0A8C4IJY5</accession>
<dbReference type="Proteomes" id="UP000694389">
    <property type="component" value="Unassembled WGS sequence"/>
</dbReference>
<name>A0A8C4IJY5_DICLA</name>
<evidence type="ECO:0000313" key="5">
    <source>
        <dbReference type="Ensembl" id="ENSDLAP00005057291.2"/>
    </source>
</evidence>
<feature type="domain" description="SUEL-type lectin" evidence="4">
    <location>
        <begin position="19"/>
        <end position="101"/>
    </location>
</feature>